<dbReference type="Proteomes" id="UP000054770">
    <property type="component" value="Unassembled WGS sequence"/>
</dbReference>
<dbReference type="AlphaFoldDB" id="A0A158KTD4"/>
<proteinExistence type="predicted"/>
<sequence>MSRSSDLGADLVVMGAYGHARWQELVLGGATRTMFKSMTVPVVMSH</sequence>
<organism evidence="1 2">
    <name type="scientific">Caballeronia choica</name>
    <dbReference type="NCBI Taxonomy" id="326476"/>
    <lineage>
        <taxon>Bacteria</taxon>
        <taxon>Pseudomonadati</taxon>
        <taxon>Pseudomonadota</taxon>
        <taxon>Betaproteobacteria</taxon>
        <taxon>Burkholderiales</taxon>
        <taxon>Burkholderiaceae</taxon>
        <taxon>Caballeronia</taxon>
    </lineage>
</organism>
<evidence type="ECO:0000313" key="2">
    <source>
        <dbReference type="Proteomes" id="UP000054770"/>
    </source>
</evidence>
<dbReference type="EMBL" id="FCON02000160">
    <property type="protein sequence ID" value="SAL84436.1"/>
    <property type="molecule type" value="Genomic_DNA"/>
</dbReference>
<dbReference type="PRINTS" id="PR01438">
    <property type="entry name" value="UNVRSLSTRESS"/>
</dbReference>
<dbReference type="Gene3D" id="3.40.50.12370">
    <property type="match status" value="1"/>
</dbReference>
<protein>
    <submittedName>
        <fullName evidence="1">UspA domain-containing protein</fullName>
    </submittedName>
</protein>
<reference evidence="1" key="1">
    <citation type="submission" date="2016-01" db="EMBL/GenBank/DDBJ databases">
        <authorList>
            <person name="Peeters C."/>
        </authorList>
    </citation>
    <scope>NUCLEOTIDE SEQUENCE [LARGE SCALE GENOMIC DNA]</scope>
    <source>
        <strain evidence="1">LMG 22940</strain>
    </source>
</reference>
<keyword evidence="2" id="KW-1185">Reference proteome</keyword>
<dbReference type="SUPFAM" id="SSF52402">
    <property type="entry name" value="Adenine nucleotide alpha hydrolases-like"/>
    <property type="match status" value="1"/>
</dbReference>
<evidence type="ECO:0000313" key="1">
    <source>
        <dbReference type="EMBL" id="SAL84436.1"/>
    </source>
</evidence>
<name>A0A158KTD4_9BURK</name>
<gene>
    <name evidence="1" type="ORF">AWB68_07300</name>
</gene>
<comment type="caution">
    <text evidence="1">The sequence shown here is derived from an EMBL/GenBank/DDBJ whole genome shotgun (WGS) entry which is preliminary data.</text>
</comment>
<dbReference type="InterPro" id="IPR006015">
    <property type="entry name" value="Universal_stress_UspA"/>
</dbReference>
<accession>A0A158KTD4</accession>